<feature type="compositionally biased region" description="Basic and acidic residues" evidence="1">
    <location>
        <begin position="64"/>
        <end position="74"/>
    </location>
</feature>
<dbReference type="EMBL" id="CP040077">
    <property type="protein sequence ID" value="QCP51359.1"/>
    <property type="molecule type" value="Genomic_DNA"/>
</dbReference>
<evidence type="ECO:0000256" key="1">
    <source>
        <dbReference type="SAM" id="MobiDB-lite"/>
    </source>
</evidence>
<evidence type="ECO:0000313" key="3">
    <source>
        <dbReference type="Proteomes" id="UP000298656"/>
    </source>
</evidence>
<dbReference type="Proteomes" id="UP000298656">
    <property type="component" value="Chromosome 1"/>
</dbReference>
<evidence type="ECO:0000313" key="2">
    <source>
        <dbReference type="EMBL" id="QCP51359.1"/>
    </source>
</evidence>
<name>A0A4P8IZH9_9BURK</name>
<keyword evidence="3" id="KW-1185">Reference proteome</keyword>
<gene>
    <name evidence="2" type="ORF">FAZ95_20705</name>
</gene>
<proteinExistence type="predicted"/>
<organism evidence="2 3">
    <name type="scientific">Trinickia violacea</name>
    <dbReference type="NCBI Taxonomy" id="2571746"/>
    <lineage>
        <taxon>Bacteria</taxon>
        <taxon>Pseudomonadati</taxon>
        <taxon>Pseudomonadota</taxon>
        <taxon>Betaproteobacteria</taxon>
        <taxon>Burkholderiales</taxon>
        <taxon>Burkholderiaceae</taxon>
        <taxon>Trinickia</taxon>
    </lineage>
</organism>
<feature type="region of interest" description="Disordered" evidence="1">
    <location>
        <begin position="43"/>
        <end position="86"/>
    </location>
</feature>
<protein>
    <submittedName>
        <fullName evidence="2">Uncharacterized protein</fullName>
    </submittedName>
</protein>
<reference evidence="2 3" key="1">
    <citation type="submission" date="2019-05" db="EMBL/GenBank/DDBJ databases">
        <title>Burkholderia sp. DHOD12, isolated from subtropical forest soil.</title>
        <authorList>
            <person name="Gao Z.-H."/>
            <person name="Qiu L.-H."/>
        </authorList>
    </citation>
    <scope>NUCLEOTIDE SEQUENCE [LARGE SCALE GENOMIC DNA]</scope>
    <source>
        <strain evidence="2 3">DHOD12</strain>
    </source>
</reference>
<dbReference type="AlphaFoldDB" id="A0A4P8IZH9"/>
<accession>A0A4P8IZH9</accession>
<sequence length="104" mass="11478">MLERQMPALIAKATITPANATPIFPAMDKFCTVFICGTREEVKRSLRHSGSRPSPARTRAPRSRRSELVHDPGPEHQLPVGGGRIGNRKVEDVGVLRRAGRLLE</sequence>
<dbReference type="KEGG" id="tvl:FAZ95_20705"/>